<dbReference type="EMBL" id="BLKM01000232">
    <property type="protein sequence ID" value="GFG30529.1"/>
    <property type="molecule type" value="Genomic_DNA"/>
</dbReference>
<protein>
    <submittedName>
        <fullName evidence="2">Uncharacterized protein</fullName>
    </submittedName>
</protein>
<evidence type="ECO:0000313" key="2">
    <source>
        <dbReference type="EMBL" id="GFG30529.1"/>
    </source>
</evidence>
<accession>A0A6L2PD87</accession>
<feature type="compositionally biased region" description="Pro residues" evidence="1">
    <location>
        <begin position="747"/>
        <end position="756"/>
    </location>
</feature>
<feature type="compositionally biased region" description="Low complexity" evidence="1">
    <location>
        <begin position="303"/>
        <end position="318"/>
    </location>
</feature>
<feature type="compositionally biased region" description="Basic and acidic residues" evidence="1">
    <location>
        <begin position="782"/>
        <end position="793"/>
    </location>
</feature>
<name>A0A6L2PD87_COPFO</name>
<sequence length="1031" mass="114182">GDEVQRSLELLDRVLSEFEDLESGNGGEGEGARSRGAEASGHVSSTPEDESPSLGGHQSEDDGYMSMNGRRAKFVLTFRPVPDEGQALELPPAPDPPPEPPPAEMADFPPPPEEAERIISTLLPRVSPGNSAKRSSTRRDRVLLNAMTLEDRRFAGSRVTTATQTTLPKTRHLRPYGWETGTNAPPFHLQELPNPQLRFGSLPYDGTLQYARFPPPWLQRPGPLPPRTLPGAIERHREVRRRGSGDGGDGSGCGGEEPCPPLRTLDELTDDDRANFSDDSLEELLPPPLTSKRNSIAWEVPLGLDDTDPLLTPGSTKVVGRRRRRSGEHSSTGSIHRLRDHEEWPDPPASTEDEAMSPFSDTYCDSSLTNDNEECSYLHPGISGKNMTPNGTYVIRKGRRKERKALECVIQPPEIIECDQQRRLGDLKRCSSTFDNIKSLLKEGLLEGLDEPPPDFSPPTPPALVRVVSLPSLASEDSQHREFLNGLRHHGREDAANRSKNDVRRLSRPHELAVTMEEEEDASYCFNPDDKDLTESDVNEEERRLIEQLEKQQLSTSSESLPMADRLLSQEYPLNESITDGKLICHLKIKSYDCRESENDEHHRNRNSNSSCDDEPKETATQNSKGRKRSRGKQKQEQATALELDAQWSAASEMNTDVHTVPVVLMDERTGPPNADAESVTVDMLQHEFPPLPPSPVEEDDDEYSEILNPSPAQTPKEKADTLPEPFYRSLEPPGSDPCGMRFLNRPCPPEPPPHQEPMSSLKTRSMDAGFSRGYHNHNSSSRREVPSERRTLPSELPGPLRRRTFQKRSAQSPREETLQTSCSLPETPIFARGCDIPRTPHRRAPDIPGMARTAPRPGGLATGGYRRVGTGPLQGHSTGVALGSGGLSQALVGAELLRLAGGPGRGWYPRHRQHRPASIEHLDRLAPGHSPGHTTPSPWESRDSRKPLTLPPNLSPKFFHRSPREALRRVTSLLIRKGNGPKEPKKDALSPTRGGCGKFNTQSNGEAVELKAFVLRGNLCYSATDFTHQS</sequence>
<feature type="compositionally biased region" description="Basic and acidic residues" evidence="1">
    <location>
        <begin position="235"/>
        <end position="244"/>
    </location>
</feature>
<feature type="region of interest" description="Disordered" evidence="1">
    <location>
        <begin position="303"/>
        <end position="365"/>
    </location>
</feature>
<feature type="region of interest" description="Disordered" evidence="1">
    <location>
        <begin position="517"/>
        <end position="544"/>
    </location>
</feature>
<feature type="region of interest" description="Disordered" evidence="1">
    <location>
        <begin position="235"/>
        <end position="289"/>
    </location>
</feature>
<comment type="caution">
    <text evidence="2">The sequence shown here is derived from an EMBL/GenBank/DDBJ whole genome shotgun (WGS) entry which is preliminary data.</text>
</comment>
<feature type="region of interest" description="Disordered" evidence="1">
    <location>
        <begin position="595"/>
        <end position="639"/>
    </location>
</feature>
<feature type="compositionally biased region" description="Gly residues" evidence="1">
    <location>
        <begin position="245"/>
        <end position="255"/>
    </location>
</feature>
<dbReference type="OrthoDB" id="6605882at2759"/>
<feature type="non-terminal residue" evidence="2">
    <location>
        <position position="1"/>
    </location>
</feature>
<dbReference type="AlphaFoldDB" id="A0A6L2PD87"/>
<organism evidence="2 3">
    <name type="scientific">Coptotermes formosanus</name>
    <name type="common">Formosan subterranean termite</name>
    <dbReference type="NCBI Taxonomy" id="36987"/>
    <lineage>
        <taxon>Eukaryota</taxon>
        <taxon>Metazoa</taxon>
        <taxon>Ecdysozoa</taxon>
        <taxon>Arthropoda</taxon>
        <taxon>Hexapoda</taxon>
        <taxon>Insecta</taxon>
        <taxon>Pterygota</taxon>
        <taxon>Neoptera</taxon>
        <taxon>Polyneoptera</taxon>
        <taxon>Dictyoptera</taxon>
        <taxon>Blattodea</taxon>
        <taxon>Blattoidea</taxon>
        <taxon>Termitoidae</taxon>
        <taxon>Rhinotermitidae</taxon>
        <taxon>Coptotermes</taxon>
    </lineage>
</organism>
<reference evidence="3" key="1">
    <citation type="submission" date="2020-01" db="EMBL/GenBank/DDBJ databases">
        <title>Draft genome sequence of the Termite Coptotermes fromosanus.</title>
        <authorList>
            <person name="Itakura S."/>
            <person name="Yosikawa Y."/>
            <person name="Umezawa K."/>
        </authorList>
    </citation>
    <scope>NUCLEOTIDE SEQUENCE [LARGE SCALE GENOMIC DNA]</scope>
</reference>
<feature type="region of interest" description="Disordered" evidence="1">
    <location>
        <begin position="17"/>
        <end position="113"/>
    </location>
</feature>
<dbReference type="Proteomes" id="UP000502823">
    <property type="component" value="Unassembled WGS sequence"/>
</dbReference>
<proteinExistence type="predicted"/>
<feature type="region of interest" description="Disordered" evidence="1">
    <location>
        <begin position="687"/>
        <end position="861"/>
    </location>
</feature>
<evidence type="ECO:0000313" key="3">
    <source>
        <dbReference type="Proteomes" id="UP000502823"/>
    </source>
</evidence>
<gene>
    <name evidence="2" type="ORF">Cfor_05824</name>
</gene>
<feature type="compositionally biased region" description="Pro residues" evidence="1">
    <location>
        <begin position="91"/>
        <end position="112"/>
    </location>
</feature>
<feature type="region of interest" description="Disordered" evidence="1">
    <location>
        <begin position="923"/>
        <end position="960"/>
    </location>
</feature>
<keyword evidence="3" id="KW-1185">Reference proteome</keyword>
<feature type="region of interest" description="Disordered" evidence="1">
    <location>
        <begin position="977"/>
        <end position="998"/>
    </location>
</feature>
<dbReference type="InParanoid" id="A0A6L2PD87"/>
<evidence type="ECO:0000256" key="1">
    <source>
        <dbReference type="SAM" id="MobiDB-lite"/>
    </source>
</evidence>
<feature type="compositionally biased region" description="Polar residues" evidence="1">
    <location>
        <begin position="808"/>
        <end position="825"/>
    </location>
</feature>